<dbReference type="InterPro" id="IPR056386">
    <property type="entry name" value="Ig_CD22"/>
</dbReference>
<keyword evidence="14" id="KW-1185">Reference proteome</keyword>
<evidence type="ECO:0000256" key="10">
    <source>
        <dbReference type="ARBA" id="ARBA00045430"/>
    </source>
</evidence>
<dbReference type="SUPFAM" id="SSF48726">
    <property type="entry name" value="Immunoglobulin"/>
    <property type="match status" value="4"/>
</dbReference>
<keyword evidence="4" id="KW-0130">Cell adhesion</keyword>
<dbReference type="GO" id="GO:0033691">
    <property type="term" value="F:sialic acid binding"/>
    <property type="evidence" value="ECO:0007669"/>
    <property type="project" value="TreeGrafter"/>
</dbReference>
<evidence type="ECO:0000259" key="12">
    <source>
        <dbReference type="PROSITE" id="PS50835"/>
    </source>
</evidence>
<reference evidence="14" key="1">
    <citation type="submission" date="2012-01" db="EMBL/GenBank/DDBJ databases">
        <title>The Genome Sequence of Oreochromis niloticus (Nile Tilapia).</title>
        <authorList>
            <consortium name="Broad Institute Genome Assembly Team"/>
            <consortium name="Broad Institute Sequencing Platform"/>
            <person name="Di Palma F."/>
            <person name="Johnson J."/>
            <person name="Lander E.S."/>
            <person name="Lindblad-Toh K."/>
        </authorList>
    </citation>
    <scope>NUCLEOTIDE SEQUENCE [LARGE SCALE GENOMIC DNA]</scope>
</reference>
<evidence type="ECO:0000256" key="7">
    <source>
        <dbReference type="ARBA" id="ARBA00038361"/>
    </source>
</evidence>
<reference evidence="13" key="2">
    <citation type="submission" date="2025-08" db="UniProtKB">
        <authorList>
            <consortium name="Ensembl"/>
        </authorList>
    </citation>
    <scope>IDENTIFICATION</scope>
</reference>
<protein>
    <recommendedName>
        <fullName evidence="8">B-cell receptor CD22</fullName>
    </recommendedName>
    <alternativeName>
        <fullName evidence="9">Sialic acid-binding Ig-like lectin 2</fullName>
    </alternativeName>
</protein>
<dbReference type="OMA" id="LSFQMVK"/>
<proteinExistence type="inferred from homology"/>
<evidence type="ECO:0000256" key="5">
    <source>
        <dbReference type="ARBA" id="ARBA00022989"/>
    </source>
</evidence>
<evidence type="ECO:0000256" key="1">
    <source>
        <dbReference type="ARBA" id="ARBA00004479"/>
    </source>
</evidence>
<dbReference type="InterPro" id="IPR003599">
    <property type="entry name" value="Ig_sub"/>
</dbReference>
<dbReference type="SMART" id="SM00409">
    <property type="entry name" value="IG"/>
    <property type="match status" value="4"/>
</dbReference>
<keyword evidence="5" id="KW-1133">Transmembrane helix</keyword>
<evidence type="ECO:0000313" key="13">
    <source>
        <dbReference type="Ensembl" id="ENSONIP00000009447.2"/>
    </source>
</evidence>
<dbReference type="AlphaFoldDB" id="I3JKQ3"/>
<evidence type="ECO:0000256" key="4">
    <source>
        <dbReference type="ARBA" id="ARBA00022889"/>
    </source>
</evidence>
<evidence type="ECO:0000313" key="14">
    <source>
        <dbReference type="Proteomes" id="UP000005207"/>
    </source>
</evidence>
<sequence length="417" mass="45641">FIFPFALTGASALAQQHCDRGYCLNLTERELTAQAGLCVVIPCSFTTADEFTPKHVVWYKCEASKKFCTDADIIFHSNKNTDTKAQPAFEGRVSRLEPDVSQKNCSIIINDLKKSDSGSYQLRVTGELNGQQNGFTFIQRVTVSVKGLNQKTRVKIPTLTEGQQATLTCTAPGLCSGSTENLTAFTQRHISTLTFKSSAEQHNTTVTCKIRFTGGKSTQKTFTLNVNREFFEITLFGVTTVEEGDVLNLTCSVESLPPSMIEWSKLDSDTNLHNDTGSATLVIPNATAEHSGQYICAATYMNNTLKKDISVTEVKISGVTRVKEHESLNLTCSVESFPPAFIVWKSLTTNINPDNGTNTDLYNDTGSATLVIQNVAAEHSGQYVCEAKHLDTFLTVNVNVTVTLLKVSLQLLLCGKN</sequence>
<dbReference type="GO" id="GO:0007155">
    <property type="term" value="P:cell adhesion"/>
    <property type="evidence" value="ECO:0007669"/>
    <property type="project" value="UniProtKB-KW"/>
</dbReference>
<dbReference type="InterPro" id="IPR036179">
    <property type="entry name" value="Ig-like_dom_sf"/>
</dbReference>
<comment type="subcellular location">
    <subcellularLocation>
        <location evidence="1">Membrane</location>
        <topology evidence="1">Single-pass type I membrane protein</topology>
    </subcellularLocation>
</comment>
<dbReference type="Pfam" id="PF13927">
    <property type="entry name" value="Ig_3"/>
    <property type="match status" value="2"/>
</dbReference>
<evidence type="ECO:0000256" key="8">
    <source>
        <dbReference type="ARBA" id="ARBA00040106"/>
    </source>
</evidence>
<dbReference type="PROSITE" id="PS50835">
    <property type="entry name" value="IG_LIKE"/>
    <property type="match status" value="2"/>
</dbReference>
<dbReference type="CDD" id="cd00096">
    <property type="entry name" value="Ig"/>
    <property type="match status" value="2"/>
</dbReference>
<dbReference type="InterPro" id="IPR003598">
    <property type="entry name" value="Ig_sub2"/>
</dbReference>
<dbReference type="GeneTree" id="ENSGT01150000286924"/>
<evidence type="ECO:0000256" key="3">
    <source>
        <dbReference type="ARBA" id="ARBA00022734"/>
    </source>
</evidence>
<dbReference type="InterPro" id="IPR007110">
    <property type="entry name" value="Ig-like_dom"/>
</dbReference>
<evidence type="ECO:0000256" key="6">
    <source>
        <dbReference type="ARBA" id="ARBA00023136"/>
    </source>
</evidence>
<dbReference type="Pfam" id="PF24518">
    <property type="entry name" value="Ig_CD22"/>
    <property type="match status" value="1"/>
</dbReference>
<comment type="function">
    <text evidence="10">Most highly expressed siglec (sialic acid-binding immunoglobulin-like lectin) on B-cells that plays a role in various aspects of B-cell biology including differentiation, antigen presentation, and trafficking to bone marrow. Binds to alpha 2,6-linked sialic acid residues of surface molecules such as CD22 itself, CD45 and IgM in a cis configuration. Can also bind to ligands on other cells as an adhesion molecule in a trans configuration. Acts as an inhibitory coreceptor on the surface of B-cells and inhibits B-cell receptor induced signaling, characterized by inhibition of the calcium mobilization and cellular activation. Mechanistically, the immunoreceptor tyrosine-based inhibitory motif domain is phosphorylated by the Src kinase LYN, which in turn leads to the recruitment of the protein tyrosine phosphatase 1/PTPN6, leading to the negative regulation of BCR signaling. If this negative signaling from is of sufficient strength, apoptosis of the B-cell can be induced.</text>
</comment>
<comment type="similarity">
    <text evidence="7">Belongs to the immunoglobulin superfamily. SIGLEC (sialic acid binding Ig-like lectin) family.</text>
</comment>
<name>I3JKQ3_ORENI</name>
<dbReference type="SMART" id="SM00408">
    <property type="entry name" value="IGc2"/>
    <property type="match status" value="2"/>
</dbReference>
<dbReference type="Ensembl" id="ENSONIT00000009453.2">
    <property type="protein sequence ID" value="ENSONIP00000009447.2"/>
    <property type="gene ID" value="ENSONIG00000031421.1"/>
</dbReference>
<dbReference type="PANTHER" id="PTHR12035">
    <property type="entry name" value="SIALIC ACID BINDING IMMUNOGLOBULIN-LIKE LECTIN"/>
    <property type="match status" value="1"/>
</dbReference>
<dbReference type="GO" id="GO:0030246">
    <property type="term" value="F:carbohydrate binding"/>
    <property type="evidence" value="ECO:0007669"/>
    <property type="project" value="UniProtKB-KW"/>
</dbReference>
<dbReference type="PANTHER" id="PTHR12035:SF128">
    <property type="entry name" value="BRANCHED CHAIN KETO ACID DEHYDROGENASE E1 SUBUNIT BETA,-LIKE-RELATED"/>
    <property type="match status" value="1"/>
</dbReference>
<dbReference type="Proteomes" id="UP000005207">
    <property type="component" value="Linkage group LG11"/>
</dbReference>
<keyword evidence="2" id="KW-0812">Transmembrane</keyword>
<evidence type="ECO:0000256" key="11">
    <source>
        <dbReference type="ARBA" id="ARBA00046458"/>
    </source>
</evidence>
<keyword evidence="3" id="KW-0430">Lectin</keyword>
<dbReference type="InterPro" id="IPR051036">
    <property type="entry name" value="SIGLEC"/>
</dbReference>
<reference evidence="13" key="3">
    <citation type="submission" date="2025-09" db="UniProtKB">
        <authorList>
            <consortium name="Ensembl"/>
        </authorList>
    </citation>
    <scope>IDENTIFICATION</scope>
</reference>
<dbReference type="eggNOG" id="ENOG502S41V">
    <property type="taxonomic scope" value="Eukaryota"/>
</dbReference>
<feature type="domain" description="Ig-like" evidence="12">
    <location>
        <begin position="322"/>
        <end position="401"/>
    </location>
</feature>
<evidence type="ECO:0000256" key="9">
    <source>
        <dbReference type="ARBA" id="ARBA00041781"/>
    </source>
</evidence>
<evidence type="ECO:0000256" key="2">
    <source>
        <dbReference type="ARBA" id="ARBA00022692"/>
    </source>
</evidence>
<comment type="subunit">
    <text evidence="11">Predominantly monomer of isoform CD22-beta. Also found as heterodimer of isoform CD22-beta and a shorter isoform. Interacts with PTPN6/SHP-1, LYN, SYK, PIK3R1/PIK3R2 and PLCG1 upon phosphorylation. Interacts with GRB2, INPP5D and SHC1 upon phosphorylation. May form a complex with INPP5D/SHIP, GRB2 and SHC1.</text>
</comment>
<dbReference type="InterPro" id="IPR013783">
    <property type="entry name" value="Ig-like_fold"/>
</dbReference>
<dbReference type="InParanoid" id="I3JKQ3"/>
<organism evidence="13 14">
    <name type="scientific">Oreochromis niloticus</name>
    <name type="common">Nile tilapia</name>
    <name type="synonym">Tilapia nilotica</name>
    <dbReference type="NCBI Taxonomy" id="8128"/>
    <lineage>
        <taxon>Eukaryota</taxon>
        <taxon>Metazoa</taxon>
        <taxon>Chordata</taxon>
        <taxon>Craniata</taxon>
        <taxon>Vertebrata</taxon>
        <taxon>Euteleostomi</taxon>
        <taxon>Actinopterygii</taxon>
        <taxon>Neopterygii</taxon>
        <taxon>Teleostei</taxon>
        <taxon>Neoteleostei</taxon>
        <taxon>Acanthomorphata</taxon>
        <taxon>Ovalentaria</taxon>
        <taxon>Cichlomorphae</taxon>
        <taxon>Cichliformes</taxon>
        <taxon>Cichlidae</taxon>
        <taxon>African cichlids</taxon>
        <taxon>Pseudocrenilabrinae</taxon>
        <taxon>Oreochromini</taxon>
        <taxon>Oreochromis</taxon>
    </lineage>
</organism>
<keyword evidence="6" id="KW-0472">Membrane</keyword>
<dbReference type="GO" id="GO:0005886">
    <property type="term" value="C:plasma membrane"/>
    <property type="evidence" value="ECO:0007669"/>
    <property type="project" value="TreeGrafter"/>
</dbReference>
<accession>I3JKQ3</accession>
<feature type="domain" description="Ig-like" evidence="12">
    <location>
        <begin position="228"/>
        <end position="312"/>
    </location>
</feature>
<dbReference type="Gene3D" id="2.60.40.10">
    <property type="entry name" value="Immunoglobulins"/>
    <property type="match status" value="4"/>
</dbReference>